<dbReference type="EMBL" id="AGNL01007606">
    <property type="protein sequence ID" value="EJK71126.1"/>
    <property type="molecule type" value="Genomic_DNA"/>
</dbReference>
<sequence>MAILSDVAPRTLSLGPIEMIYVNIHPNLESVCARRSAASCGKRADAACRAPARHGQQRQSTTSKTPGSDGATASSAEAGRGIGQDVPAGPLG</sequence>
<feature type="compositionally biased region" description="Polar residues" evidence="1">
    <location>
        <begin position="57"/>
        <end position="75"/>
    </location>
</feature>
<comment type="caution">
    <text evidence="2">The sequence shown here is derived from an EMBL/GenBank/DDBJ whole genome shotgun (WGS) entry which is preliminary data.</text>
</comment>
<evidence type="ECO:0000313" key="2">
    <source>
        <dbReference type="EMBL" id="EJK71126.1"/>
    </source>
</evidence>
<reference evidence="2 3" key="1">
    <citation type="journal article" date="2012" name="Genome Biol.">
        <title>Genome and low-iron response of an oceanic diatom adapted to chronic iron limitation.</title>
        <authorList>
            <person name="Lommer M."/>
            <person name="Specht M."/>
            <person name="Roy A.S."/>
            <person name="Kraemer L."/>
            <person name="Andreson R."/>
            <person name="Gutowska M.A."/>
            <person name="Wolf J."/>
            <person name="Bergner S.V."/>
            <person name="Schilhabel M.B."/>
            <person name="Klostermeier U.C."/>
            <person name="Beiko R.G."/>
            <person name="Rosenstiel P."/>
            <person name="Hippler M."/>
            <person name="Laroche J."/>
        </authorList>
    </citation>
    <scope>NUCLEOTIDE SEQUENCE [LARGE SCALE GENOMIC DNA]</scope>
    <source>
        <strain evidence="2 3">CCMP1005</strain>
    </source>
</reference>
<organism evidence="2 3">
    <name type="scientific">Thalassiosira oceanica</name>
    <name type="common">Marine diatom</name>
    <dbReference type="NCBI Taxonomy" id="159749"/>
    <lineage>
        <taxon>Eukaryota</taxon>
        <taxon>Sar</taxon>
        <taxon>Stramenopiles</taxon>
        <taxon>Ochrophyta</taxon>
        <taxon>Bacillariophyta</taxon>
        <taxon>Coscinodiscophyceae</taxon>
        <taxon>Thalassiosirophycidae</taxon>
        <taxon>Thalassiosirales</taxon>
        <taxon>Thalassiosiraceae</taxon>
        <taxon>Thalassiosira</taxon>
    </lineage>
</organism>
<keyword evidence="3" id="KW-1185">Reference proteome</keyword>
<evidence type="ECO:0000313" key="3">
    <source>
        <dbReference type="Proteomes" id="UP000266841"/>
    </source>
</evidence>
<gene>
    <name evidence="2" type="ORF">THAOC_07464</name>
</gene>
<dbReference type="AlphaFoldDB" id="K0TCE4"/>
<feature type="non-terminal residue" evidence="2">
    <location>
        <position position="92"/>
    </location>
</feature>
<proteinExistence type="predicted"/>
<feature type="region of interest" description="Disordered" evidence="1">
    <location>
        <begin position="43"/>
        <end position="92"/>
    </location>
</feature>
<protein>
    <submittedName>
        <fullName evidence="2">Uncharacterized protein</fullName>
    </submittedName>
</protein>
<name>K0TCE4_THAOC</name>
<dbReference type="Proteomes" id="UP000266841">
    <property type="component" value="Unassembled WGS sequence"/>
</dbReference>
<accession>K0TCE4</accession>
<evidence type="ECO:0000256" key="1">
    <source>
        <dbReference type="SAM" id="MobiDB-lite"/>
    </source>
</evidence>